<feature type="region of interest" description="Disordered" evidence="2">
    <location>
        <begin position="417"/>
        <end position="456"/>
    </location>
</feature>
<reference evidence="5 6" key="1">
    <citation type="submission" date="2024-04" db="EMBL/GenBank/DDBJ databases">
        <title>The reference genome of an endangered Asteraceae, Deinandra increscens subsp. villosa, native to the Central Coast of California.</title>
        <authorList>
            <person name="Guilliams M."/>
            <person name="Hasenstab-Lehman K."/>
            <person name="Meyer R."/>
            <person name="Mcevoy S."/>
        </authorList>
    </citation>
    <scope>NUCLEOTIDE SEQUENCE [LARGE SCALE GENOMIC DNA]</scope>
    <source>
        <tissue evidence="5">Leaf</tissue>
    </source>
</reference>
<dbReference type="EMBL" id="JBCNJP010000007">
    <property type="protein sequence ID" value="KAK9076128.1"/>
    <property type="molecule type" value="Genomic_DNA"/>
</dbReference>
<dbReference type="SMART" id="SM00184">
    <property type="entry name" value="RING"/>
    <property type="match status" value="1"/>
</dbReference>
<dbReference type="CDD" id="cd16461">
    <property type="entry name" value="RING-H2_EL5-like"/>
    <property type="match status" value="1"/>
</dbReference>
<keyword evidence="3" id="KW-1133">Transmembrane helix</keyword>
<name>A0AAP0DN78_9ASTR</name>
<dbReference type="AlphaFoldDB" id="A0AAP0DN78"/>
<evidence type="ECO:0000256" key="3">
    <source>
        <dbReference type="SAM" id="Phobius"/>
    </source>
</evidence>
<protein>
    <recommendedName>
        <fullName evidence="4">RING-type domain-containing protein</fullName>
    </recommendedName>
</protein>
<sequence length="456" mass="50871">MDLPQTVEHGEHVIDVIEDRHDNTSNSQQTVDLAVATPDFQRPLSTTTGTNERTQFGSRRDDHGRLMRLLTSRYWIPIELVITVSQIIAAVIVLSLSRHEHPHAPLFTWVVGYAIGCAAALPLRVWPFHHRNVTGNQGPQPPSARLSAGANVLFSSLNATPSVAHTHNTTDTRPTTATLGARLKVPVEYYKKGLDFFSIVWFVLGNVWIFGGRSSATDAPILYRLCLVFLIFTCIEFAIPIILGVTICCCVPRIPSVVDLREDFTRNRGATTESINSMPTYKFKITKHKDGKIKENHLGANEGGVVAAGTKNERVLSGEDAVCCICLAKYGNNDELRELPCTHFFHKDCVDKWLKINASCPLSSSTSFEAKDASSLIIDLTIIYFQNPKDIHKFRMQIFLVKEMSDFRYINRSGSEDEQNLTEFDESFQANESSRCSSSDLSDNQSKEKVEDASES</sequence>
<feature type="compositionally biased region" description="Acidic residues" evidence="2">
    <location>
        <begin position="417"/>
        <end position="426"/>
    </location>
</feature>
<evidence type="ECO:0000313" key="6">
    <source>
        <dbReference type="Proteomes" id="UP001408789"/>
    </source>
</evidence>
<keyword evidence="1" id="KW-0863">Zinc-finger</keyword>
<keyword evidence="3" id="KW-0472">Membrane</keyword>
<dbReference type="PROSITE" id="PS50089">
    <property type="entry name" value="ZF_RING_2"/>
    <property type="match status" value="1"/>
</dbReference>
<dbReference type="PANTHER" id="PTHR46225">
    <property type="entry name" value="C3H4 TYPE ZINC FINGER PROTEIN"/>
    <property type="match status" value="1"/>
</dbReference>
<feature type="transmembrane region" description="Helical" evidence="3">
    <location>
        <begin position="106"/>
        <end position="126"/>
    </location>
</feature>
<dbReference type="Pfam" id="PF13639">
    <property type="entry name" value="zf-RING_2"/>
    <property type="match status" value="1"/>
</dbReference>
<evidence type="ECO:0000313" key="5">
    <source>
        <dbReference type="EMBL" id="KAK9076128.1"/>
    </source>
</evidence>
<dbReference type="Proteomes" id="UP001408789">
    <property type="component" value="Unassembled WGS sequence"/>
</dbReference>
<keyword evidence="1" id="KW-0862">Zinc</keyword>
<feature type="domain" description="RING-type" evidence="4">
    <location>
        <begin position="323"/>
        <end position="362"/>
    </location>
</feature>
<proteinExistence type="predicted"/>
<dbReference type="PANTHER" id="PTHR46225:SF27">
    <property type="entry name" value="ZINC FINGER, RING_FYVE_PHD-TYPE-RELATED"/>
    <property type="match status" value="1"/>
</dbReference>
<feature type="transmembrane region" description="Helical" evidence="3">
    <location>
        <begin position="222"/>
        <end position="247"/>
    </location>
</feature>
<evidence type="ECO:0000259" key="4">
    <source>
        <dbReference type="PROSITE" id="PS50089"/>
    </source>
</evidence>
<dbReference type="GO" id="GO:0008270">
    <property type="term" value="F:zinc ion binding"/>
    <property type="evidence" value="ECO:0007669"/>
    <property type="project" value="UniProtKB-KW"/>
</dbReference>
<accession>A0AAP0DN78</accession>
<organism evidence="5 6">
    <name type="scientific">Deinandra increscens subsp. villosa</name>
    <dbReference type="NCBI Taxonomy" id="3103831"/>
    <lineage>
        <taxon>Eukaryota</taxon>
        <taxon>Viridiplantae</taxon>
        <taxon>Streptophyta</taxon>
        <taxon>Embryophyta</taxon>
        <taxon>Tracheophyta</taxon>
        <taxon>Spermatophyta</taxon>
        <taxon>Magnoliopsida</taxon>
        <taxon>eudicotyledons</taxon>
        <taxon>Gunneridae</taxon>
        <taxon>Pentapetalae</taxon>
        <taxon>asterids</taxon>
        <taxon>campanulids</taxon>
        <taxon>Asterales</taxon>
        <taxon>Asteraceae</taxon>
        <taxon>Asteroideae</taxon>
        <taxon>Heliantheae alliance</taxon>
        <taxon>Madieae</taxon>
        <taxon>Madiinae</taxon>
        <taxon>Deinandra</taxon>
    </lineage>
</organism>
<feature type="compositionally biased region" description="Basic and acidic residues" evidence="2">
    <location>
        <begin position="445"/>
        <end position="456"/>
    </location>
</feature>
<feature type="transmembrane region" description="Helical" evidence="3">
    <location>
        <begin position="74"/>
        <end position="94"/>
    </location>
</feature>
<gene>
    <name evidence="5" type="ORF">SSX86_004461</name>
</gene>
<evidence type="ECO:0000256" key="2">
    <source>
        <dbReference type="SAM" id="MobiDB-lite"/>
    </source>
</evidence>
<dbReference type="InterPro" id="IPR001841">
    <property type="entry name" value="Znf_RING"/>
</dbReference>
<dbReference type="Gene3D" id="3.30.40.10">
    <property type="entry name" value="Zinc/RING finger domain, C3HC4 (zinc finger)"/>
    <property type="match status" value="1"/>
</dbReference>
<dbReference type="InterPro" id="IPR013083">
    <property type="entry name" value="Znf_RING/FYVE/PHD"/>
</dbReference>
<keyword evidence="3" id="KW-0812">Transmembrane</keyword>
<keyword evidence="6" id="KW-1185">Reference proteome</keyword>
<comment type="caution">
    <text evidence="5">The sequence shown here is derived from an EMBL/GenBank/DDBJ whole genome shotgun (WGS) entry which is preliminary data.</text>
</comment>
<evidence type="ECO:0000256" key="1">
    <source>
        <dbReference type="PROSITE-ProRule" id="PRU00175"/>
    </source>
</evidence>
<dbReference type="SUPFAM" id="SSF57850">
    <property type="entry name" value="RING/U-box"/>
    <property type="match status" value="1"/>
</dbReference>
<keyword evidence="1" id="KW-0479">Metal-binding</keyword>
<feature type="transmembrane region" description="Helical" evidence="3">
    <location>
        <begin position="193"/>
        <end position="210"/>
    </location>
</feature>
<feature type="compositionally biased region" description="Low complexity" evidence="2">
    <location>
        <begin position="433"/>
        <end position="444"/>
    </location>
</feature>